<dbReference type="PANTHER" id="PTHR13325:SF3">
    <property type="entry name" value="MEMBRANE-BOUND TRANSCRIPTION FACTOR SITE-2 PROTEASE"/>
    <property type="match status" value="1"/>
</dbReference>
<dbReference type="OrthoDB" id="7694678at2759"/>
<evidence type="ECO:0000256" key="5">
    <source>
        <dbReference type="ARBA" id="ARBA00032658"/>
    </source>
</evidence>
<gene>
    <name evidence="8" type="ORF">JVT61DRAFT_1604</name>
</gene>
<dbReference type="EMBL" id="JAGFBS010000011">
    <property type="protein sequence ID" value="KAG6376621.1"/>
    <property type="molecule type" value="Genomic_DNA"/>
</dbReference>
<evidence type="ECO:0000256" key="4">
    <source>
        <dbReference type="ARBA" id="ARBA00023136"/>
    </source>
</evidence>
<evidence type="ECO:0000259" key="7">
    <source>
        <dbReference type="Pfam" id="PF02163"/>
    </source>
</evidence>
<sequence length="349" mass="38615">MLSCGLAITFLLPSAFVSLPAARLEQLPPRVRLRIVSSGCFHNFVFLCLLLLLSAALSKASFTPIWVLFQDASALGKVVIGVDYDSPLATHLPVGTLITKIDDFSMAATSLDDPWDHYLLSPFSGYLQGWCASESLQNKASAPSCASIGAYSCFISKADETEQYELDPIDIFTGNLARCNSSTGCASSSSCVVPRRDQHLVRISVLRNSTSIEDTVVWKGPKEEIWEQVQVGNLRPRFPFVSYKLPRLASAFFEYMKIANLSLYLVNMLPIAALDGHQSLAALSQLFYGRVSEGVESIDLEALNNSTRRCVDSWVSSTGRRNNTYKPALREDTVIPKPCRRLAFPQREW</sequence>
<dbReference type="Pfam" id="PF02163">
    <property type="entry name" value="Peptidase_M50"/>
    <property type="match status" value="1"/>
</dbReference>
<reference evidence="8" key="1">
    <citation type="submission" date="2021-03" db="EMBL/GenBank/DDBJ databases">
        <title>Evolutionary innovations through gain and loss of genes in the ectomycorrhizal Boletales.</title>
        <authorList>
            <person name="Wu G."/>
            <person name="Miyauchi S."/>
            <person name="Morin E."/>
            <person name="Yang Z.-L."/>
            <person name="Xu J."/>
            <person name="Martin F.M."/>
        </authorList>
    </citation>
    <scope>NUCLEOTIDE SEQUENCE</scope>
    <source>
        <strain evidence="8">BR01</strain>
    </source>
</reference>
<dbReference type="PANTHER" id="PTHR13325">
    <property type="entry name" value="PROTEASE M50 MEMBRANE-BOUND TRANSCRIPTION FACTOR SITE 2 PROTEASE"/>
    <property type="match status" value="1"/>
</dbReference>
<evidence type="ECO:0000256" key="2">
    <source>
        <dbReference type="ARBA" id="ARBA00022692"/>
    </source>
</evidence>
<evidence type="ECO:0000313" key="8">
    <source>
        <dbReference type="EMBL" id="KAG6376621.1"/>
    </source>
</evidence>
<keyword evidence="4 6" id="KW-0472">Membrane</keyword>
<keyword evidence="2 6" id="KW-0812">Transmembrane</keyword>
<organism evidence="8 9">
    <name type="scientific">Boletus reticuloceps</name>
    <dbReference type="NCBI Taxonomy" id="495285"/>
    <lineage>
        <taxon>Eukaryota</taxon>
        <taxon>Fungi</taxon>
        <taxon>Dikarya</taxon>
        <taxon>Basidiomycota</taxon>
        <taxon>Agaricomycotina</taxon>
        <taxon>Agaricomycetes</taxon>
        <taxon>Agaricomycetidae</taxon>
        <taxon>Boletales</taxon>
        <taxon>Boletineae</taxon>
        <taxon>Boletaceae</taxon>
        <taxon>Boletoideae</taxon>
        <taxon>Boletus</taxon>
    </lineage>
</organism>
<dbReference type="GO" id="GO:0016020">
    <property type="term" value="C:membrane"/>
    <property type="evidence" value="ECO:0007669"/>
    <property type="project" value="InterPro"/>
</dbReference>
<proteinExistence type="predicted"/>
<dbReference type="InterPro" id="IPR008915">
    <property type="entry name" value="Peptidase_M50"/>
</dbReference>
<protein>
    <recommendedName>
        <fullName evidence="5">Endopeptidase S2P</fullName>
    </recommendedName>
</protein>
<dbReference type="GO" id="GO:0012505">
    <property type="term" value="C:endomembrane system"/>
    <property type="evidence" value="ECO:0007669"/>
    <property type="project" value="UniProtKB-SubCell"/>
</dbReference>
<dbReference type="GO" id="GO:0005737">
    <property type="term" value="C:cytoplasm"/>
    <property type="evidence" value="ECO:0007669"/>
    <property type="project" value="TreeGrafter"/>
</dbReference>
<feature type="transmembrane region" description="Helical" evidence="6">
    <location>
        <begin position="44"/>
        <end position="69"/>
    </location>
</feature>
<evidence type="ECO:0000313" key="9">
    <source>
        <dbReference type="Proteomes" id="UP000683000"/>
    </source>
</evidence>
<dbReference type="GO" id="GO:1905897">
    <property type="term" value="P:regulation of response to endoplasmic reticulum stress"/>
    <property type="evidence" value="ECO:0007669"/>
    <property type="project" value="TreeGrafter"/>
</dbReference>
<dbReference type="GO" id="GO:0004222">
    <property type="term" value="F:metalloendopeptidase activity"/>
    <property type="evidence" value="ECO:0007669"/>
    <property type="project" value="InterPro"/>
</dbReference>
<dbReference type="AlphaFoldDB" id="A0A8I3A9B9"/>
<accession>A0A8I3A9B9</accession>
<keyword evidence="9" id="KW-1185">Reference proteome</keyword>
<comment type="caution">
    <text evidence="8">The sequence shown here is derived from an EMBL/GenBank/DDBJ whole genome shotgun (WGS) entry which is preliminary data.</text>
</comment>
<keyword evidence="3 6" id="KW-1133">Transmembrane helix</keyword>
<evidence type="ECO:0000256" key="1">
    <source>
        <dbReference type="ARBA" id="ARBA00004127"/>
    </source>
</evidence>
<evidence type="ECO:0000256" key="6">
    <source>
        <dbReference type="SAM" id="Phobius"/>
    </source>
</evidence>
<evidence type="ECO:0000256" key="3">
    <source>
        <dbReference type="ARBA" id="ARBA00022989"/>
    </source>
</evidence>
<comment type="subcellular location">
    <subcellularLocation>
        <location evidence="1">Endomembrane system</location>
        <topology evidence="1">Multi-pass membrane protein</topology>
    </subcellularLocation>
</comment>
<dbReference type="Proteomes" id="UP000683000">
    <property type="component" value="Unassembled WGS sequence"/>
</dbReference>
<dbReference type="InterPro" id="IPR001193">
    <property type="entry name" value="MBTPS2"/>
</dbReference>
<feature type="domain" description="Peptidase M50" evidence="7">
    <location>
        <begin position="11"/>
        <end position="286"/>
    </location>
</feature>
<dbReference type="GO" id="GO:0031293">
    <property type="term" value="P:membrane protein intracellular domain proteolysis"/>
    <property type="evidence" value="ECO:0007669"/>
    <property type="project" value="TreeGrafter"/>
</dbReference>
<name>A0A8I3A9B9_9AGAM</name>